<reference evidence="1" key="1">
    <citation type="submission" date="2022-11" db="EMBL/GenBank/DDBJ databases">
        <authorList>
            <person name="Petersen C."/>
        </authorList>
    </citation>
    <scope>NUCLEOTIDE SEQUENCE</scope>
    <source>
        <strain evidence="1">IBT 30069</strain>
    </source>
</reference>
<protein>
    <submittedName>
        <fullName evidence="1">Uncharacterized protein</fullName>
    </submittedName>
</protein>
<sequence>MFGGSSGLRDDLDGGLGGSWDGLGESASTYHSENNARPIHVFHLERSDRDKNHIFVHAAAVARSLSGVNGPVVVSVLYSKSKPNVTFYTGSHAILSNMIGGGVFSKLSTTSRLSLRGVPIEFKGSSSGHYVFKTPSLGNFTWRMDQMSGSLSGLYDEAGTKIAQFRPEGLLSDTKVLEVLVPADRFMMDLVIFSAVTTRMYEKETVKQVKKIIDIVSAVTGS</sequence>
<dbReference type="EMBL" id="JAPQKH010000004">
    <property type="protein sequence ID" value="KAJ5101018.1"/>
    <property type="molecule type" value="Genomic_DNA"/>
</dbReference>
<dbReference type="AlphaFoldDB" id="A0A9W9FIT9"/>
<keyword evidence="2" id="KW-1185">Reference proteome</keyword>
<name>A0A9W9FIT9_9EURO</name>
<evidence type="ECO:0000313" key="1">
    <source>
        <dbReference type="EMBL" id="KAJ5101018.1"/>
    </source>
</evidence>
<proteinExistence type="predicted"/>
<dbReference type="OrthoDB" id="4725912at2759"/>
<gene>
    <name evidence="1" type="ORF">N7456_007070</name>
</gene>
<dbReference type="Proteomes" id="UP001149165">
    <property type="component" value="Unassembled WGS sequence"/>
</dbReference>
<accession>A0A9W9FIT9</accession>
<organism evidence="1 2">
    <name type="scientific">Penicillium angulare</name>
    <dbReference type="NCBI Taxonomy" id="116970"/>
    <lineage>
        <taxon>Eukaryota</taxon>
        <taxon>Fungi</taxon>
        <taxon>Dikarya</taxon>
        <taxon>Ascomycota</taxon>
        <taxon>Pezizomycotina</taxon>
        <taxon>Eurotiomycetes</taxon>
        <taxon>Eurotiomycetidae</taxon>
        <taxon>Eurotiales</taxon>
        <taxon>Aspergillaceae</taxon>
        <taxon>Penicillium</taxon>
    </lineage>
</organism>
<comment type="caution">
    <text evidence="1">The sequence shown here is derived from an EMBL/GenBank/DDBJ whole genome shotgun (WGS) entry which is preliminary data.</text>
</comment>
<reference evidence="1" key="2">
    <citation type="journal article" date="2023" name="IMA Fungus">
        <title>Comparative genomic study of the Penicillium genus elucidates a diverse pangenome and 15 lateral gene transfer events.</title>
        <authorList>
            <person name="Petersen C."/>
            <person name="Sorensen T."/>
            <person name="Nielsen M.R."/>
            <person name="Sondergaard T.E."/>
            <person name="Sorensen J.L."/>
            <person name="Fitzpatrick D.A."/>
            <person name="Frisvad J.C."/>
            <person name="Nielsen K.L."/>
        </authorList>
    </citation>
    <scope>NUCLEOTIDE SEQUENCE</scope>
    <source>
        <strain evidence="1">IBT 30069</strain>
    </source>
</reference>
<evidence type="ECO:0000313" key="2">
    <source>
        <dbReference type="Proteomes" id="UP001149165"/>
    </source>
</evidence>